<dbReference type="Proteomes" id="UP001447516">
    <property type="component" value="Unassembled WGS sequence"/>
</dbReference>
<reference evidence="4 5" key="1">
    <citation type="submission" date="2024-05" db="EMBL/GenBank/DDBJ databases">
        <title>Microbispora sp.ZYX-F-249.</title>
        <authorList>
            <person name="Xie H."/>
        </authorList>
    </citation>
    <scope>NUCLEOTIDE SEQUENCE [LARGE SCALE GENOMIC DNA]</scope>
    <source>
        <strain evidence="4 5">ZYX-F-249</strain>
    </source>
</reference>
<keyword evidence="3" id="KW-0732">Signal</keyword>
<organism evidence="4 5">
    <name type="scientific">Microbispora maris</name>
    <dbReference type="NCBI Taxonomy" id="3144104"/>
    <lineage>
        <taxon>Bacteria</taxon>
        <taxon>Bacillati</taxon>
        <taxon>Actinomycetota</taxon>
        <taxon>Actinomycetes</taxon>
        <taxon>Streptosporangiales</taxon>
        <taxon>Streptosporangiaceae</taxon>
        <taxon>Microbispora</taxon>
    </lineage>
</organism>
<feature type="region of interest" description="Disordered" evidence="1">
    <location>
        <begin position="230"/>
        <end position="250"/>
    </location>
</feature>
<sequence>MAALALGLAGTAAIVVPSVTAQANTANLVVDYECTGGIAGTGSGIVKLRTKLTVPTTLNVGDPLNVAWSLNYQDGTRFGAPAYMPNGGRIDVTGRVNLSGGWIGQLLPKGTVDQAGPFDKGTPLKLPAGISDFGHTDREGTVTIRPGKLSIDFRPAASEVMVNDDDPAITYSDGWENLEGQPTEDNDHHLDLHRTTAKDAWASYTFTGTGIEYVAQRDRRAGPMDIAIDGQPATPPRVDPSRNADGTLVNDANKGGQTLWRFRGLNYGQHTITIKNVEDGKWGQLDAFRVITRDLVNPPKPYRAECEIVSNPVAVQVTIGGGSENPASPSPDSSPDASPDASPDTSASPSGSVSPSGSPSASPSPSGSPSPGGGNESPSPSPSPSASRSPNLSATQNYVVAVLPQGSPSPTATKTVTLTATPSVAQVAVTPQGGAQTGEAPERMAASGVLLIGSGGALLLIGMLSGVAMLRRRAAHAGERS</sequence>
<feature type="signal peptide" evidence="3">
    <location>
        <begin position="1"/>
        <end position="23"/>
    </location>
</feature>
<name>A0ABV0AQL3_9ACTN</name>
<comment type="caution">
    <text evidence="4">The sequence shown here is derived from an EMBL/GenBank/DDBJ whole genome shotgun (WGS) entry which is preliminary data.</text>
</comment>
<protein>
    <submittedName>
        <fullName evidence="4">Uncharacterized protein</fullName>
    </submittedName>
</protein>
<evidence type="ECO:0000313" key="4">
    <source>
        <dbReference type="EMBL" id="MEN3537550.1"/>
    </source>
</evidence>
<keyword evidence="2" id="KW-0472">Membrane</keyword>
<dbReference type="Gene3D" id="2.60.120.260">
    <property type="entry name" value="Galactose-binding domain-like"/>
    <property type="match status" value="1"/>
</dbReference>
<evidence type="ECO:0000256" key="2">
    <source>
        <dbReference type="SAM" id="Phobius"/>
    </source>
</evidence>
<keyword evidence="2" id="KW-0812">Transmembrane</keyword>
<dbReference type="EMBL" id="JBDJAW010000016">
    <property type="protein sequence ID" value="MEN3537550.1"/>
    <property type="molecule type" value="Genomic_DNA"/>
</dbReference>
<accession>A0ABV0AQL3</accession>
<evidence type="ECO:0000313" key="5">
    <source>
        <dbReference type="Proteomes" id="UP001447516"/>
    </source>
</evidence>
<feature type="compositionally biased region" description="Low complexity" evidence="1">
    <location>
        <begin position="326"/>
        <end position="369"/>
    </location>
</feature>
<keyword evidence="5" id="KW-1185">Reference proteome</keyword>
<feature type="chain" id="PRO_5045885872" evidence="3">
    <location>
        <begin position="24"/>
        <end position="481"/>
    </location>
</feature>
<proteinExistence type="predicted"/>
<gene>
    <name evidence="4" type="ORF">AAH991_20730</name>
</gene>
<keyword evidence="2" id="KW-1133">Transmembrane helix</keyword>
<evidence type="ECO:0000256" key="3">
    <source>
        <dbReference type="SAM" id="SignalP"/>
    </source>
</evidence>
<dbReference type="RefSeq" id="WP_346227509.1">
    <property type="nucleotide sequence ID" value="NZ_JBDJAW010000016.1"/>
</dbReference>
<feature type="transmembrane region" description="Helical" evidence="2">
    <location>
        <begin position="449"/>
        <end position="470"/>
    </location>
</feature>
<evidence type="ECO:0000256" key="1">
    <source>
        <dbReference type="SAM" id="MobiDB-lite"/>
    </source>
</evidence>
<feature type="region of interest" description="Disordered" evidence="1">
    <location>
        <begin position="318"/>
        <end position="392"/>
    </location>
</feature>